<evidence type="ECO:0000313" key="11">
    <source>
        <dbReference type="EMBL" id="MDF9407797.1"/>
    </source>
</evidence>
<evidence type="ECO:0000256" key="2">
    <source>
        <dbReference type="ARBA" id="ARBA00022448"/>
    </source>
</evidence>
<keyword evidence="4" id="KW-0997">Cell inner membrane</keyword>
<keyword evidence="7 9" id="KW-0472">Membrane</keyword>
<comment type="subcellular location">
    <subcellularLocation>
        <location evidence="1">Cell inner membrane</location>
        <topology evidence="1">Multi-pass membrane protein</topology>
    </subcellularLocation>
</comment>
<dbReference type="InterPro" id="IPR055348">
    <property type="entry name" value="DctQ"/>
</dbReference>
<keyword evidence="3" id="KW-1003">Cell membrane</keyword>
<keyword evidence="5 9" id="KW-0812">Transmembrane</keyword>
<proteinExistence type="inferred from homology"/>
<evidence type="ECO:0000256" key="9">
    <source>
        <dbReference type="SAM" id="Phobius"/>
    </source>
</evidence>
<sequence>MKKFEGLVTGLSRVLNNIAGFCMVSVMALVVVNILLRVLFKHPILGTYEYVIYTTAVMIGLTLAYCAVQNGHIAVDFVVERLPLKVQAVIDTIMNVLASSFWAACVWQTCKYAQKMTANGTVSPTTQTPIAPFIYLVAIGLLALTLVLLVKTIESLKKAFSLSDISMPAPNVGAVESIQKAVTH</sequence>
<evidence type="ECO:0000256" key="8">
    <source>
        <dbReference type="ARBA" id="ARBA00038436"/>
    </source>
</evidence>
<evidence type="ECO:0000256" key="1">
    <source>
        <dbReference type="ARBA" id="ARBA00004429"/>
    </source>
</evidence>
<feature type="transmembrane region" description="Helical" evidence="9">
    <location>
        <begin position="129"/>
        <end position="150"/>
    </location>
</feature>
<gene>
    <name evidence="11" type="ORF">L7E55_05395</name>
</gene>
<dbReference type="Pfam" id="PF04290">
    <property type="entry name" value="DctQ"/>
    <property type="match status" value="1"/>
</dbReference>
<protein>
    <submittedName>
        <fullName evidence="11">TRAP transporter small permease</fullName>
    </submittedName>
</protein>
<dbReference type="AlphaFoldDB" id="A0A9X4JVQ2"/>
<dbReference type="PANTHER" id="PTHR35011">
    <property type="entry name" value="2,3-DIKETO-L-GULONATE TRAP TRANSPORTER SMALL PERMEASE PROTEIN YIAM"/>
    <property type="match status" value="1"/>
</dbReference>
<feature type="transmembrane region" description="Helical" evidence="9">
    <location>
        <begin position="88"/>
        <end position="109"/>
    </location>
</feature>
<dbReference type="GO" id="GO:0005886">
    <property type="term" value="C:plasma membrane"/>
    <property type="evidence" value="ECO:0007669"/>
    <property type="project" value="UniProtKB-SubCell"/>
</dbReference>
<dbReference type="InterPro" id="IPR007387">
    <property type="entry name" value="TRAP_DctQ"/>
</dbReference>
<evidence type="ECO:0000256" key="7">
    <source>
        <dbReference type="ARBA" id="ARBA00023136"/>
    </source>
</evidence>
<dbReference type="Proteomes" id="UP001154312">
    <property type="component" value="Unassembled WGS sequence"/>
</dbReference>
<keyword evidence="12" id="KW-1185">Reference proteome</keyword>
<accession>A0A9X4JVQ2</accession>
<reference evidence="11" key="1">
    <citation type="submission" date="2022-02" db="EMBL/GenBank/DDBJ databases">
        <authorList>
            <person name="Leng L."/>
        </authorList>
    </citation>
    <scope>NUCLEOTIDE SEQUENCE</scope>
    <source>
        <strain evidence="11">JI</strain>
    </source>
</reference>
<dbReference type="RefSeq" id="WP_277443048.1">
    <property type="nucleotide sequence ID" value="NZ_JAKOAV010000007.1"/>
</dbReference>
<organism evidence="11 12">
    <name type="scientific">Pelotomaculum isophthalicicum JI</name>
    <dbReference type="NCBI Taxonomy" id="947010"/>
    <lineage>
        <taxon>Bacteria</taxon>
        <taxon>Bacillati</taxon>
        <taxon>Bacillota</taxon>
        <taxon>Clostridia</taxon>
        <taxon>Eubacteriales</taxon>
        <taxon>Desulfotomaculaceae</taxon>
        <taxon>Pelotomaculum</taxon>
    </lineage>
</organism>
<keyword evidence="2" id="KW-0813">Transport</keyword>
<evidence type="ECO:0000256" key="5">
    <source>
        <dbReference type="ARBA" id="ARBA00022692"/>
    </source>
</evidence>
<comment type="similarity">
    <text evidence="8">Belongs to the TRAP transporter small permease family.</text>
</comment>
<evidence type="ECO:0000256" key="3">
    <source>
        <dbReference type="ARBA" id="ARBA00022475"/>
    </source>
</evidence>
<feature type="transmembrane region" description="Helical" evidence="9">
    <location>
        <begin position="50"/>
        <end position="68"/>
    </location>
</feature>
<dbReference type="GO" id="GO:0022857">
    <property type="term" value="F:transmembrane transporter activity"/>
    <property type="evidence" value="ECO:0007669"/>
    <property type="project" value="TreeGrafter"/>
</dbReference>
<evidence type="ECO:0000256" key="4">
    <source>
        <dbReference type="ARBA" id="ARBA00022519"/>
    </source>
</evidence>
<comment type="caution">
    <text evidence="11">The sequence shown here is derived from an EMBL/GenBank/DDBJ whole genome shotgun (WGS) entry which is preliminary data.</text>
</comment>
<name>A0A9X4JVQ2_9FIRM</name>
<keyword evidence="6 9" id="KW-1133">Transmembrane helix</keyword>
<evidence type="ECO:0000256" key="6">
    <source>
        <dbReference type="ARBA" id="ARBA00022989"/>
    </source>
</evidence>
<evidence type="ECO:0000313" key="12">
    <source>
        <dbReference type="Proteomes" id="UP001154312"/>
    </source>
</evidence>
<dbReference type="PANTHER" id="PTHR35011:SF10">
    <property type="entry name" value="TRAP TRANSPORTER SMALL PERMEASE PROTEIN"/>
    <property type="match status" value="1"/>
</dbReference>
<dbReference type="EMBL" id="JAKOAV010000007">
    <property type="protein sequence ID" value="MDF9407797.1"/>
    <property type="molecule type" value="Genomic_DNA"/>
</dbReference>
<dbReference type="GO" id="GO:0015740">
    <property type="term" value="P:C4-dicarboxylate transport"/>
    <property type="evidence" value="ECO:0007669"/>
    <property type="project" value="TreeGrafter"/>
</dbReference>
<feature type="transmembrane region" description="Helical" evidence="9">
    <location>
        <begin position="14"/>
        <end position="38"/>
    </location>
</feature>
<evidence type="ECO:0000259" key="10">
    <source>
        <dbReference type="Pfam" id="PF04290"/>
    </source>
</evidence>
<feature type="domain" description="Tripartite ATP-independent periplasmic transporters DctQ component" evidence="10">
    <location>
        <begin position="27"/>
        <end position="157"/>
    </location>
</feature>